<keyword evidence="4" id="KW-0378">Hydrolase</keyword>
<dbReference type="PANTHER" id="PTHR30636:SF3">
    <property type="entry name" value="UPF0701 PROTEIN YICC"/>
    <property type="match status" value="1"/>
</dbReference>
<dbReference type="InterPro" id="IPR005229">
    <property type="entry name" value="YicC/YloC-like"/>
</dbReference>
<evidence type="ECO:0000259" key="6">
    <source>
        <dbReference type="Pfam" id="PF03755"/>
    </source>
</evidence>
<evidence type="ECO:0000256" key="2">
    <source>
        <dbReference type="ARBA" id="ARBA00022722"/>
    </source>
</evidence>
<evidence type="ECO:0000259" key="7">
    <source>
        <dbReference type="Pfam" id="PF08340"/>
    </source>
</evidence>
<evidence type="ECO:0000256" key="3">
    <source>
        <dbReference type="ARBA" id="ARBA00022759"/>
    </source>
</evidence>
<gene>
    <name evidence="8" type="ORF">LOC68_06470</name>
</gene>
<dbReference type="GO" id="GO:0004521">
    <property type="term" value="F:RNA endonuclease activity"/>
    <property type="evidence" value="ECO:0007669"/>
    <property type="project" value="InterPro"/>
</dbReference>
<dbReference type="Proteomes" id="UP001139103">
    <property type="component" value="Unassembled WGS sequence"/>
</dbReference>
<dbReference type="GO" id="GO:0016787">
    <property type="term" value="F:hydrolase activity"/>
    <property type="evidence" value="ECO:0007669"/>
    <property type="project" value="UniProtKB-KW"/>
</dbReference>
<evidence type="ECO:0000256" key="5">
    <source>
        <dbReference type="ARBA" id="ARBA00035648"/>
    </source>
</evidence>
<dbReference type="AlphaFoldDB" id="A0A9X1SF89"/>
<accession>A0A9X1SF89</accession>
<keyword evidence="2" id="KW-0540">Nuclease</keyword>
<comment type="cofactor">
    <cofactor evidence="1">
        <name>a divalent metal cation</name>
        <dbReference type="ChEBI" id="CHEBI:60240"/>
    </cofactor>
</comment>
<sequence length="294" mass="33348">MLLSMTGFGESHAQLNGLAVTVEVRAVNNRYFKLNIRGAEGYACFEPQIEALVRNHAKRGTINVNYRVHREASGDDFRLNSAVLKSYLQQLRTVSSDLGIAETPHWDSLLQLPGVIEEKNSEAIDVDADWPLLEKVLNEALTRFTQMRREEGKAMAADLSSNCQEIASQLAEVEQLAPQVVENYRSRITERLNKLLEEFDVTTDPASVIREVGVFADRTDISEEIVRLKSHLDQYASIMENEDSAGRKLEFLTQEMFRETNTIGSKANDSEIARRVVEMKTCIERIREQIQNVE</sequence>
<protein>
    <submittedName>
        <fullName evidence="8">YicC family protein</fullName>
    </submittedName>
</protein>
<comment type="caution">
    <text evidence="8">The sequence shown here is derived from an EMBL/GenBank/DDBJ whole genome shotgun (WGS) entry which is preliminary data.</text>
</comment>
<proteinExistence type="inferred from homology"/>
<reference evidence="8" key="1">
    <citation type="submission" date="2021-11" db="EMBL/GenBank/DDBJ databases">
        <title>Genome sequence.</title>
        <authorList>
            <person name="Sun Q."/>
        </authorList>
    </citation>
    <scope>NUCLEOTIDE SEQUENCE</scope>
    <source>
        <strain evidence="8">JC732</strain>
    </source>
</reference>
<dbReference type="NCBIfam" id="TIGR00255">
    <property type="entry name" value="YicC/YloC family endoribonuclease"/>
    <property type="match status" value="1"/>
</dbReference>
<keyword evidence="3" id="KW-0255">Endonuclease</keyword>
<feature type="domain" description="Endoribonuclease YicC-like C-terminal" evidence="7">
    <location>
        <begin position="173"/>
        <end position="294"/>
    </location>
</feature>
<comment type="similarity">
    <text evidence="5">Belongs to the YicC/YloC family.</text>
</comment>
<dbReference type="EMBL" id="JAJKFT010000004">
    <property type="protein sequence ID" value="MCC9628033.1"/>
    <property type="molecule type" value="Genomic_DNA"/>
</dbReference>
<dbReference type="Pfam" id="PF03755">
    <property type="entry name" value="YicC-like_N"/>
    <property type="match status" value="1"/>
</dbReference>
<dbReference type="RefSeq" id="WP_230216939.1">
    <property type="nucleotide sequence ID" value="NZ_JAJKFT010000004.1"/>
</dbReference>
<feature type="domain" description="Endoribonuclease YicC-like N-terminal" evidence="6">
    <location>
        <begin position="3"/>
        <end position="156"/>
    </location>
</feature>
<evidence type="ECO:0000256" key="1">
    <source>
        <dbReference type="ARBA" id="ARBA00001968"/>
    </source>
</evidence>
<name>A0A9X1SF89_9BACT</name>
<keyword evidence="9" id="KW-1185">Reference proteome</keyword>
<dbReference type="Pfam" id="PF08340">
    <property type="entry name" value="YicC-like_C"/>
    <property type="match status" value="1"/>
</dbReference>
<dbReference type="InterPro" id="IPR013527">
    <property type="entry name" value="YicC-like_N"/>
</dbReference>
<evidence type="ECO:0000256" key="4">
    <source>
        <dbReference type="ARBA" id="ARBA00022801"/>
    </source>
</evidence>
<dbReference type="PANTHER" id="PTHR30636">
    <property type="entry name" value="UPF0701 PROTEIN YICC"/>
    <property type="match status" value="1"/>
</dbReference>
<dbReference type="InterPro" id="IPR013551">
    <property type="entry name" value="YicC-like_C"/>
</dbReference>
<evidence type="ECO:0000313" key="8">
    <source>
        <dbReference type="EMBL" id="MCC9628033.1"/>
    </source>
</evidence>
<evidence type="ECO:0000313" key="9">
    <source>
        <dbReference type="Proteomes" id="UP001139103"/>
    </source>
</evidence>
<organism evidence="8 9">
    <name type="scientific">Blastopirellula sediminis</name>
    <dbReference type="NCBI Taxonomy" id="2894196"/>
    <lineage>
        <taxon>Bacteria</taxon>
        <taxon>Pseudomonadati</taxon>
        <taxon>Planctomycetota</taxon>
        <taxon>Planctomycetia</taxon>
        <taxon>Pirellulales</taxon>
        <taxon>Pirellulaceae</taxon>
        <taxon>Blastopirellula</taxon>
    </lineage>
</organism>